<keyword evidence="3" id="KW-1185">Reference proteome</keyword>
<evidence type="ECO:0000313" key="2">
    <source>
        <dbReference type="EMBL" id="KAE9528544.1"/>
    </source>
</evidence>
<sequence>MFHVSALCEFFALSAMIVARASGARAFFELNMDRHTILKIMDYLSSSDSDDDEIIKVERSTVYNIVEMFEKSMFSANKCCLRDVSERFGVGLTTQFRINNRVMDFLVDISATIINFNEGTVNLSREFQSFILEVQNTLVEFRDIFYNTQVDCLYVLYNKNLENHSLEQTKCVTTCYDIMQHSCELLVLTYHIHKSNI</sequence>
<feature type="signal peptide" evidence="1">
    <location>
        <begin position="1"/>
        <end position="23"/>
    </location>
</feature>
<comment type="caution">
    <text evidence="2">The sequence shown here is derived from an EMBL/GenBank/DDBJ whole genome shotgun (WGS) entry which is preliminary data.</text>
</comment>
<accession>A0A6G0TBC7</accession>
<feature type="chain" id="PRO_5026016581" evidence="1">
    <location>
        <begin position="24"/>
        <end position="197"/>
    </location>
</feature>
<dbReference type="AlphaFoldDB" id="A0A6G0TBC7"/>
<proteinExistence type="predicted"/>
<evidence type="ECO:0000313" key="3">
    <source>
        <dbReference type="Proteomes" id="UP000475862"/>
    </source>
</evidence>
<dbReference type="EMBL" id="VYZN01000048">
    <property type="protein sequence ID" value="KAE9528544.1"/>
    <property type="molecule type" value="Genomic_DNA"/>
</dbReference>
<keyword evidence="1" id="KW-0732">Signal</keyword>
<dbReference type="OrthoDB" id="6580409at2759"/>
<evidence type="ECO:0000256" key="1">
    <source>
        <dbReference type="SAM" id="SignalP"/>
    </source>
</evidence>
<gene>
    <name evidence="2" type="ORF">AGLY_012115</name>
</gene>
<dbReference type="Proteomes" id="UP000475862">
    <property type="component" value="Unassembled WGS sequence"/>
</dbReference>
<organism evidence="2 3">
    <name type="scientific">Aphis glycines</name>
    <name type="common">Soybean aphid</name>
    <dbReference type="NCBI Taxonomy" id="307491"/>
    <lineage>
        <taxon>Eukaryota</taxon>
        <taxon>Metazoa</taxon>
        <taxon>Ecdysozoa</taxon>
        <taxon>Arthropoda</taxon>
        <taxon>Hexapoda</taxon>
        <taxon>Insecta</taxon>
        <taxon>Pterygota</taxon>
        <taxon>Neoptera</taxon>
        <taxon>Paraneoptera</taxon>
        <taxon>Hemiptera</taxon>
        <taxon>Sternorrhyncha</taxon>
        <taxon>Aphidomorpha</taxon>
        <taxon>Aphidoidea</taxon>
        <taxon>Aphididae</taxon>
        <taxon>Aphidini</taxon>
        <taxon>Aphis</taxon>
        <taxon>Aphis</taxon>
    </lineage>
</organism>
<reference evidence="2 3" key="1">
    <citation type="submission" date="2019-08" db="EMBL/GenBank/DDBJ databases">
        <title>The genome of the soybean aphid Biotype 1, its phylome, world population structure and adaptation to the North American continent.</title>
        <authorList>
            <person name="Giordano R."/>
            <person name="Donthu R.K."/>
            <person name="Hernandez A.G."/>
            <person name="Wright C.L."/>
            <person name="Zimin A.V."/>
        </authorList>
    </citation>
    <scope>NUCLEOTIDE SEQUENCE [LARGE SCALE GENOMIC DNA]</scope>
    <source>
        <tissue evidence="2">Whole aphids</tissue>
    </source>
</reference>
<name>A0A6G0TBC7_APHGL</name>
<protein>
    <submittedName>
        <fullName evidence="2">Uncharacterized protein</fullName>
    </submittedName>
</protein>